<organism evidence="4 5">
    <name type="scientific">Toxocara canis</name>
    <name type="common">Canine roundworm</name>
    <dbReference type="NCBI Taxonomy" id="6265"/>
    <lineage>
        <taxon>Eukaryota</taxon>
        <taxon>Metazoa</taxon>
        <taxon>Ecdysozoa</taxon>
        <taxon>Nematoda</taxon>
        <taxon>Chromadorea</taxon>
        <taxon>Rhabditida</taxon>
        <taxon>Spirurina</taxon>
        <taxon>Ascaridomorpha</taxon>
        <taxon>Ascaridoidea</taxon>
        <taxon>Toxocaridae</taxon>
        <taxon>Toxocara</taxon>
    </lineage>
</organism>
<keyword evidence="1" id="KW-0067">ATP-binding</keyword>
<accession>A0A183UYJ7</accession>
<dbReference type="WBParaSite" id="TCNE_0001356701-mRNA-1">
    <property type="protein sequence ID" value="TCNE_0001356701-mRNA-1"/>
    <property type="gene ID" value="TCNE_0001356701"/>
</dbReference>
<evidence type="ECO:0000256" key="2">
    <source>
        <dbReference type="SAM" id="MobiDB-lite"/>
    </source>
</evidence>
<keyword evidence="1" id="KW-0547">Nucleotide-binding</keyword>
<keyword evidence="4" id="KW-1185">Reference proteome</keyword>
<protein>
    <submittedName>
        <fullName evidence="5">Protein kinase domain-containing protein</fullName>
    </submittedName>
</protein>
<evidence type="ECO:0000313" key="5">
    <source>
        <dbReference type="WBParaSite" id="TCNE_0001356701-mRNA-1"/>
    </source>
</evidence>
<feature type="compositionally biased region" description="Acidic residues" evidence="2">
    <location>
        <begin position="27"/>
        <end position="37"/>
    </location>
</feature>
<feature type="binding site" evidence="1">
    <location>
        <position position="132"/>
    </location>
    <ligand>
        <name>ATP</name>
        <dbReference type="ChEBI" id="CHEBI:30616"/>
    </ligand>
</feature>
<reference evidence="5" key="1">
    <citation type="submission" date="2016-06" db="UniProtKB">
        <authorList>
            <consortium name="WormBaseParasite"/>
        </authorList>
    </citation>
    <scope>IDENTIFICATION</scope>
</reference>
<proteinExistence type="predicted"/>
<name>A0A183UYJ7_TOXCA</name>
<sequence>MASRKGSKRRRKRKSKEEDEKLIESGSGEDSDESDDDESKKKAKKKGDGGKGKRGKSTKGNKTDTETKSGKKTKRKIILGPMARKKMNPGVIINTDLHKYEILSVLGAGGFGDVYKVQQIENMNRKGIYALKTETNGPKGRTLNRLKVHEVDGCRQSFVRLQRAPNQY</sequence>
<dbReference type="EMBL" id="UYWY01021786">
    <property type="protein sequence ID" value="VDM44888.1"/>
    <property type="molecule type" value="Genomic_DNA"/>
</dbReference>
<evidence type="ECO:0000256" key="1">
    <source>
        <dbReference type="PROSITE-ProRule" id="PRU10141"/>
    </source>
</evidence>
<dbReference type="Gene3D" id="3.30.200.20">
    <property type="entry name" value="Phosphorylase Kinase, domain 1"/>
    <property type="match status" value="1"/>
</dbReference>
<gene>
    <name evidence="3" type="ORF">TCNE_LOCUS13567</name>
</gene>
<evidence type="ECO:0000313" key="3">
    <source>
        <dbReference type="EMBL" id="VDM44888.1"/>
    </source>
</evidence>
<dbReference type="InterPro" id="IPR017441">
    <property type="entry name" value="Protein_kinase_ATP_BS"/>
</dbReference>
<dbReference type="AlphaFoldDB" id="A0A183UYJ7"/>
<dbReference type="PROSITE" id="PS00107">
    <property type="entry name" value="PROTEIN_KINASE_ATP"/>
    <property type="match status" value="1"/>
</dbReference>
<dbReference type="SUPFAM" id="SSF56112">
    <property type="entry name" value="Protein kinase-like (PK-like)"/>
    <property type="match status" value="1"/>
</dbReference>
<evidence type="ECO:0000313" key="4">
    <source>
        <dbReference type="Proteomes" id="UP000050794"/>
    </source>
</evidence>
<dbReference type="Proteomes" id="UP000050794">
    <property type="component" value="Unassembled WGS sequence"/>
</dbReference>
<feature type="compositionally biased region" description="Basic residues" evidence="2">
    <location>
        <begin position="1"/>
        <end position="14"/>
    </location>
</feature>
<reference evidence="3 4" key="2">
    <citation type="submission" date="2018-11" db="EMBL/GenBank/DDBJ databases">
        <authorList>
            <consortium name="Pathogen Informatics"/>
        </authorList>
    </citation>
    <scope>NUCLEOTIDE SEQUENCE [LARGE SCALE GENOMIC DNA]</scope>
</reference>
<feature type="region of interest" description="Disordered" evidence="2">
    <location>
        <begin position="1"/>
        <end position="78"/>
    </location>
</feature>
<dbReference type="GO" id="GO:0005524">
    <property type="term" value="F:ATP binding"/>
    <property type="evidence" value="ECO:0007669"/>
    <property type="project" value="UniProtKB-UniRule"/>
</dbReference>
<dbReference type="InterPro" id="IPR011009">
    <property type="entry name" value="Kinase-like_dom_sf"/>
</dbReference>